<dbReference type="Pfam" id="PF13411">
    <property type="entry name" value="MerR_1"/>
    <property type="match status" value="1"/>
</dbReference>
<reference evidence="2 3" key="1">
    <citation type="journal article" date="2021" name="Int. J. Syst. Evol. Microbiol.">
        <title>Faecalibacter bovis sp. nov., isolated from cow faeces.</title>
        <authorList>
            <person name="Li F."/>
            <person name="Zhao W."/>
            <person name="Hong Q."/>
            <person name="Shao Q."/>
            <person name="Song J."/>
            <person name="Yang S."/>
        </authorList>
    </citation>
    <scope>NUCLEOTIDE SEQUENCE [LARGE SCALE GENOMIC DNA]</scope>
    <source>
        <strain evidence="2 3">ZY171143</strain>
    </source>
</reference>
<sequence length="304" mass="36288">MKRYTIDQLSHLSGLPDTTILFWHKKYNVFPDIIPTKDRDFKYNTNHLNRLLNITTLFHLDKKYSLEKLSILESCDLELKVEIELLTNLIKNKLNDDIINQLLVSTLTYDSSRFNLIIDTGLKKLSTEDFYNYIMYPFLVRIFETFHNAKEIPVQFYYMINILERKLHHLIHTTGSVCDKDEVVLLYLPENEFYEIGLLFTNLLLKQRGYKTYYIGSNQKPIAIKQFIEDINPDIILSFDANSANYKSYNKVFESFPDHIDKFYLLGRQITIEKYKIPRKQKFYDLKEFENFLEELAHKKSELK</sequence>
<dbReference type="SUPFAM" id="SSF52242">
    <property type="entry name" value="Cobalamin (vitamin B12)-binding domain"/>
    <property type="match status" value="1"/>
</dbReference>
<organism evidence="2 3">
    <name type="scientific">Faecalibacter bovis</name>
    <dbReference type="NCBI Taxonomy" id="2898187"/>
    <lineage>
        <taxon>Bacteria</taxon>
        <taxon>Pseudomonadati</taxon>
        <taxon>Bacteroidota</taxon>
        <taxon>Flavobacteriia</taxon>
        <taxon>Flavobacteriales</taxon>
        <taxon>Weeksellaceae</taxon>
        <taxon>Faecalibacter</taxon>
    </lineage>
</organism>
<accession>A0ABX7XB84</accession>
<dbReference type="Proteomes" id="UP000672011">
    <property type="component" value="Chromosome"/>
</dbReference>
<feature type="domain" description="HTH merR-type" evidence="1">
    <location>
        <begin position="4"/>
        <end position="66"/>
    </location>
</feature>
<evidence type="ECO:0000313" key="3">
    <source>
        <dbReference type="Proteomes" id="UP000672011"/>
    </source>
</evidence>
<dbReference type="Gene3D" id="1.10.1660.10">
    <property type="match status" value="1"/>
</dbReference>
<keyword evidence="3" id="KW-1185">Reference proteome</keyword>
<dbReference type="EMBL" id="CP072842">
    <property type="protein sequence ID" value="QTV05161.1"/>
    <property type="molecule type" value="Genomic_DNA"/>
</dbReference>
<dbReference type="Gene3D" id="3.40.50.280">
    <property type="entry name" value="Cobalamin-binding domain"/>
    <property type="match status" value="1"/>
</dbReference>
<dbReference type="InterPro" id="IPR009061">
    <property type="entry name" value="DNA-bd_dom_put_sf"/>
</dbReference>
<evidence type="ECO:0000259" key="1">
    <source>
        <dbReference type="Pfam" id="PF13411"/>
    </source>
</evidence>
<dbReference type="SUPFAM" id="SSF46955">
    <property type="entry name" value="Putative DNA-binding domain"/>
    <property type="match status" value="1"/>
</dbReference>
<name>A0ABX7XB84_9FLAO</name>
<reference evidence="3" key="2">
    <citation type="submission" date="2021-04" db="EMBL/GenBank/DDBJ databases">
        <title>Taxonomy of Flavobacteriaceae bacterium ZY171143.</title>
        <authorList>
            <person name="Li F."/>
        </authorList>
    </citation>
    <scope>NUCLEOTIDE SEQUENCE [LARGE SCALE GENOMIC DNA]</scope>
    <source>
        <strain evidence="3">ZY171143</strain>
    </source>
</reference>
<dbReference type="InterPro" id="IPR000551">
    <property type="entry name" value="MerR-type_HTH_dom"/>
</dbReference>
<dbReference type="RefSeq" id="WP_230475789.1">
    <property type="nucleotide sequence ID" value="NZ_CP072842.1"/>
</dbReference>
<proteinExistence type="predicted"/>
<gene>
    <name evidence="2" type="ORF">J9309_10255</name>
</gene>
<dbReference type="InterPro" id="IPR036724">
    <property type="entry name" value="Cobalamin-bd_sf"/>
</dbReference>
<evidence type="ECO:0000313" key="2">
    <source>
        <dbReference type="EMBL" id="QTV05161.1"/>
    </source>
</evidence>
<protein>
    <submittedName>
        <fullName evidence="2">MerR family transcriptional regulator</fullName>
    </submittedName>
</protein>